<keyword evidence="10" id="KW-1185">Reference proteome</keyword>
<evidence type="ECO:0000313" key="10">
    <source>
        <dbReference type="Proteomes" id="UP000004754"/>
    </source>
</evidence>
<dbReference type="AlphaFoldDB" id="E6MDG3"/>
<dbReference type="HOGENOM" id="CLU_010118_6_3_9"/>
<keyword evidence="4" id="KW-1003">Cell membrane</keyword>
<comment type="subcellular location">
    <subcellularLocation>
        <location evidence="1">Cell membrane</location>
        <topology evidence="1">Multi-pass membrane protein</topology>
    </subcellularLocation>
</comment>
<evidence type="ECO:0000256" key="1">
    <source>
        <dbReference type="ARBA" id="ARBA00004651"/>
    </source>
</evidence>
<dbReference type="STRING" id="887929.HMP0721_0045"/>
<feature type="transmembrane region" description="Helical" evidence="8">
    <location>
        <begin position="110"/>
        <end position="129"/>
    </location>
</feature>
<dbReference type="EMBL" id="AEQN01000003">
    <property type="protein sequence ID" value="EFV02848.1"/>
    <property type="molecule type" value="Genomic_DNA"/>
</dbReference>
<dbReference type="GO" id="GO:0022857">
    <property type="term" value="F:transmembrane transporter activity"/>
    <property type="evidence" value="ECO:0007669"/>
    <property type="project" value="InterPro"/>
</dbReference>
<feature type="transmembrane region" description="Helical" evidence="8">
    <location>
        <begin position="366"/>
        <end position="390"/>
    </location>
</feature>
<dbReference type="Pfam" id="PF02028">
    <property type="entry name" value="BCCT"/>
    <property type="match status" value="1"/>
</dbReference>
<feature type="transmembrane region" description="Helical" evidence="8">
    <location>
        <begin position="468"/>
        <end position="487"/>
    </location>
</feature>
<feature type="transmembrane region" description="Helical" evidence="8">
    <location>
        <begin position="204"/>
        <end position="226"/>
    </location>
</feature>
<evidence type="ECO:0000256" key="2">
    <source>
        <dbReference type="ARBA" id="ARBA00005658"/>
    </source>
</evidence>
<dbReference type="Proteomes" id="UP000004754">
    <property type="component" value="Unassembled WGS sequence"/>
</dbReference>
<proteinExistence type="inferred from homology"/>
<accession>E6MDG3</accession>
<name>E6MDG3_9FIRM</name>
<evidence type="ECO:0000256" key="4">
    <source>
        <dbReference type="ARBA" id="ARBA00022475"/>
    </source>
</evidence>
<evidence type="ECO:0000256" key="5">
    <source>
        <dbReference type="ARBA" id="ARBA00022692"/>
    </source>
</evidence>
<evidence type="ECO:0000256" key="3">
    <source>
        <dbReference type="ARBA" id="ARBA00022448"/>
    </source>
</evidence>
<feature type="transmembrane region" description="Helical" evidence="8">
    <location>
        <begin position="164"/>
        <end position="183"/>
    </location>
</feature>
<gene>
    <name evidence="9" type="ORF">HMP0721_0045</name>
</gene>
<comment type="similarity">
    <text evidence="2">Belongs to the BCCT transporter (TC 2.A.15) family.</text>
</comment>
<reference evidence="9 10" key="1">
    <citation type="submission" date="2010-12" db="EMBL/GenBank/DDBJ databases">
        <authorList>
            <person name="Muzny D."/>
            <person name="Qin X."/>
            <person name="Deng J."/>
            <person name="Jiang H."/>
            <person name="Liu Y."/>
            <person name="Qu J."/>
            <person name="Song X.-Z."/>
            <person name="Zhang L."/>
            <person name="Thornton R."/>
            <person name="Coyle M."/>
            <person name="Francisco L."/>
            <person name="Jackson L."/>
            <person name="Javaid M."/>
            <person name="Korchina V."/>
            <person name="Kovar C."/>
            <person name="Mata R."/>
            <person name="Mathew T."/>
            <person name="Ngo R."/>
            <person name="Nguyen L."/>
            <person name="Nguyen N."/>
            <person name="Okwuonu G."/>
            <person name="Ongeri F."/>
            <person name="Pham C."/>
            <person name="Simmons D."/>
            <person name="Wilczek-Boney K."/>
            <person name="Hale W."/>
            <person name="Jakkamsetti A."/>
            <person name="Pham P."/>
            <person name="Ruth R."/>
            <person name="San Lucas F."/>
            <person name="Warren J."/>
            <person name="Zhang J."/>
            <person name="Zhao Z."/>
            <person name="Zhou C."/>
            <person name="Zhu D."/>
            <person name="Lee S."/>
            <person name="Bess C."/>
            <person name="Blankenburg K."/>
            <person name="Forbes L."/>
            <person name="Fu Q."/>
            <person name="Gubbala S."/>
            <person name="Hirani K."/>
            <person name="Jayaseelan J.C."/>
            <person name="Lara F."/>
            <person name="Munidasa M."/>
            <person name="Palculict T."/>
            <person name="Patil S."/>
            <person name="Pu L.-L."/>
            <person name="Saada N."/>
            <person name="Tang L."/>
            <person name="Weissenberger G."/>
            <person name="Zhu Y."/>
            <person name="Hemphill L."/>
            <person name="Shang Y."/>
            <person name="Youmans B."/>
            <person name="Ayvaz T."/>
            <person name="Ross M."/>
            <person name="Santibanez J."/>
            <person name="Aqrawi P."/>
            <person name="Gross S."/>
            <person name="Joshi V."/>
            <person name="Fowler G."/>
            <person name="Nazareth L."/>
            <person name="Reid J."/>
            <person name="Worley K."/>
            <person name="Petrosino J."/>
            <person name="Highlander S."/>
            <person name="Gibbs R."/>
        </authorList>
    </citation>
    <scope>NUCLEOTIDE SEQUENCE [LARGE SCALE GENOMIC DNA]</scope>
    <source>
        <strain evidence="9 10">ATCC 23263</strain>
    </source>
</reference>
<evidence type="ECO:0000313" key="9">
    <source>
        <dbReference type="EMBL" id="EFV02848.1"/>
    </source>
</evidence>
<feature type="transmembrane region" description="Helical" evidence="8">
    <location>
        <begin position="246"/>
        <end position="265"/>
    </location>
</feature>
<keyword evidence="6 8" id="KW-1133">Transmembrane helix</keyword>
<feature type="transmembrane region" description="Helical" evidence="8">
    <location>
        <begin position="70"/>
        <end position="89"/>
    </location>
</feature>
<feature type="transmembrane region" description="Helical" evidence="8">
    <location>
        <begin position="334"/>
        <end position="354"/>
    </location>
</feature>
<dbReference type="InterPro" id="IPR000060">
    <property type="entry name" value="BCCT_transptr"/>
</dbReference>
<feature type="transmembrane region" description="Helical" evidence="8">
    <location>
        <begin position="272"/>
        <end position="292"/>
    </location>
</feature>
<feature type="transmembrane region" description="Helical" evidence="8">
    <location>
        <begin position="424"/>
        <end position="447"/>
    </location>
</feature>
<feature type="transmembrane region" description="Helical" evidence="8">
    <location>
        <begin position="493"/>
        <end position="513"/>
    </location>
</feature>
<evidence type="ECO:0000256" key="7">
    <source>
        <dbReference type="ARBA" id="ARBA00023136"/>
    </source>
</evidence>
<dbReference type="GO" id="GO:0005886">
    <property type="term" value="C:plasma membrane"/>
    <property type="evidence" value="ECO:0007669"/>
    <property type="project" value="UniProtKB-SubCell"/>
</dbReference>
<feature type="transmembrane region" description="Helical" evidence="8">
    <location>
        <begin position="30"/>
        <end position="50"/>
    </location>
</feature>
<comment type="caution">
    <text evidence="9">The sequence shown here is derived from an EMBL/GenBank/DDBJ whole genome shotgun (WGS) entry which is preliminary data.</text>
</comment>
<sequence>MNKKTITCWQPIQWMCFMENSMEKKKINKIAFWPAIIILLCFIAAGIVWTEQVGAIMTKLLYGMANFFGAYINILSLVFIILAVVFLIGRYGDVVIGGKEAKPEYSMPSWCAMSICSGIGTGLLFWAMGEPIFHYMTTPAAIAAAGSRRAGIFAVSQAMWDWSFVQYCMYAICGAAFAIICFNRKRSLSFASLIECATGKSNKHLNMLITAVVIFCLMGATSNSMGVGLMQIGAGLEAAFGIPQSSVTWLIAAVGITIVFVLSCVSGIGKGLKYISTACMYFFIFLLVYVFICGNTEFITKITSESIGFMIDNFGTMTTMMNAMAPKDKWFADWIVQYWSSFIVYAPVIGLFLARMGKGRTVRTFMLVQILVPSIFCVLWIGVFGGQTIFLQTSGTLNIWKAVNTSGMQATVFQILGTLPGSKLIILMFLITVTLSFCTLADPMASVAATLSVDGMNADDEAPRTQKILVGCILGGTAYTLVATGGINSVRGMFTLVGLLQSVALILCAMVLFKYAKRCYRLPNCGCLEKSEAEMTKEEREAEEVEVKKNEWMSIR</sequence>
<dbReference type="PANTHER" id="PTHR30047:SF7">
    <property type="entry name" value="HIGH-AFFINITY CHOLINE TRANSPORT PROTEIN"/>
    <property type="match status" value="1"/>
</dbReference>
<keyword evidence="3" id="KW-0813">Transport</keyword>
<evidence type="ECO:0000256" key="6">
    <source>
        <dbReference type="ARBA" id="ARBA00022989"/>
    </source>
</evidence>
<protein>
    <submittedName>
        <fullName evidence="9">BCCT family transporter</fullName>
    </submittedName>
</protein>
<evidence type="ECO:0000256" key="8">
    <source>
        <dbReference type="SAM" id="Phobius"/>
    </source>
</evidence>
<keyword evidence="7 8" id="KW-0472">Membrane</keyword>
<keyword evidence="5 8" id="KW-0812">Transmembrane</keyword>
<dbReference type="eggNOG" id="COG1292">
    <property type="taxonomic scope" value="Bacteria"/>
</dbReference>
<organism evidence="9 10">
    <name type="scientific">Pseudoramibacter alactolyticus ATCC 23263</name>
    <dbReference type="NCBI Taxonomy" id="887929"/>
    <lineage>
        <taxon>Bacteria</taxon>
        <taxon>Bacillati</taxon>
        <taxon>Bacillota</taxon>
        <taxon>Clostridia</taxon>
        <taxon>Eubacteriales</taxon>
        <taxon>Eubacteriaceae</taxon>
        <taxon>Pseudoramibacter</taxon>
    </lineage>
</organism>
<dbReference type="PANTHER" id="PTHR30047">
    <property type="entry name" value="HIGH-AFFINITY CHOLINE TRANSPORT PROTEIN-RELATED"/>
    <property type="match status" value="1"/>
</dbReference>